<dbReference type="SUPFAM" id="SSF51556">
    <property type="entry name" value="Metallo-dependent hydrolases"/>
    <property type="match status" value="1"/>
</dbReference>
<evidence type="ECO:0000313" key="4">
    <source>
        <dbReference type="Proteomes" id="UP000268016"/>
    </source>
</evidence>
<dbReference type="EMBL" id="RDRB01000004">
    <property type="protein sequence ID" value="ROU02330.1"/>
    <property type="molecule type" value="Genomic_DNA"/>
</dbReference>
<reference evidence="3 4" key="1">
    <citation type="submission" date="2018-10" db="EMBL/GenBank/DDBJ databases">
        <title>Histidinibacterium lentulum gen. nov., sp. nov., a marine bacterium from the culture broth of Picochlorum sp. 122.</title>
        <authorList>
            <person name="Wang G."/>
        </authorList>
    </citation>
    <scope>NUCLEOTIDE SEQUENCE [LARGE SCALE GENOMIC DNA]</scope>
    <source>
        <strain evidence="3 4">B17</strain>
    </source>
</reference>
<accession>A0A3N2R4B3</accession>
<dbReference type="GO" id="GO:0016787">
    <property type="term" value="F:hydrolase activity"/>
    <property type="evidence" value="ECO:0007669"/>
    <property type="project" value="UniProtKB-KW"/>
</dbReference>
<evidence type="ECO:0000259" key="2">
    <source>
        <dbReference type="Pfam" id="PF04909"/>
    </source>
</evidence>
<feature type="domain" description="Amidohydrolase-related" evidence="2">
    <location>
        <begin position="14"/>
        <end position="334"/>
    </location>
</feature>
<dbReference type="Gene3D" id="3.20.20.140">
    <property type="entry name" value="Metal-dependent hydrolases"/>
    <property type="match status" value="1"/>
</dbReference>
<dbReference type="GO" id="GO:0019748">
    <property type="term" value="P:secondary metabolic process"/>
    <property type="evidence" value="ECO:0007669"/>
    <property type="project" value="TreeGrafter"/>
</dbReference>
<proteinExistence type="predicted"/>
<sequence length="360" mass="39029">MTQPEAANALVPVIDMHAHFVPPAIVEAAELGEDWYGITFGKTQAGRMFSAAGGRQMALPWQLPLETAEERTGVMSGLNVDVQMVSLSPTMHWYSADPQSAPGFAAAANDALAEMVELRPDRYLGLGYLPLQDVSASLAELERCVGELGFPGVMVGTNIAGRDWDDPELFPVLERAADLGSFVFFHPARGRAEDWLTRYHLRNLIGNPLETTAAAAALIFGGVVERLPGLRACLAHGGGYCCGNVGRWDHGWRVRKECQAQISRLPSDYLRQFHFDSLTHSDLALRALIDLVGERQVLLGSDYPADMASPDPVGAVLGNPHLSVREKRAILGENMSRLISPHALRGLSTRAAGTLKEKIA</sequence>
<dbReference type="AlphaFoldDB" id="A0A3N2R4B3"/>
<comment type="caution">
    <text evidence="3">The sequence shown here is derived from an EMBL/GenBank/DDBJ whole genome shotgun (WGS) entry which is preliminary data.</text>
</comment>
<name>A0A3N2R4B3_9RHOB</name>
<dbReference type="InterPro" id="IPR032466">
    <property type="entry name" value="Metal_Hydrolase"/>
</dbReference>
<keyword evidence="1" id="KW-0456">Lyase</keyword>
<dbReference type="InterPro" id="IPR032465">
    <property type="entry name" value="ACMSD"/>
</dbReference>
<dbReference type="OrthoDB" id="149172at2"/>
<dbReference type="PANTHER" id="PTHR21240">
    <property type="entry name" value="2-AMINO-3-CARBOXYLMUCONATE-6-SEMIALDEHYDE DECARBOXYLASE"/>
    <property type="match status" value="1"/>
</dbReference>
<dbReference type="RefSeq" id="WP_123641847.1">
    <property type="nucleotide sequence ID" value="NZ_ML119084.1"/>
</dbReference>
<keyword evidence="3" id="KW-0378">Hydrolase</keyword>
<dbReference type="GO" id="GO:0016831">
    <property type="term" value="F:carboxy-lyase activity"/>
    <property type="evidence" value="ECO:0007669"/>
    <property type="project" value="InterPro"/>
</dbReference>
<dbReference type="Pfam" id="PF04909">
    <property type="entry name" value="Amidohydro_2"/>
    <property type="match status" value="1"/>
</dbReference>
<evidence type="ECO:0000256" key="1">
    <source>
        <dbReference type="ARBA" id="ARBA00023239"/>
    </source>
</evidence>
<organism evidence="3 4">
    <name type="scientific">Histidinibacterium lentulum</name>
    <dbReference type="NCBI Taxonomy" id="2480588"/>
    <lineage>
        <taxon>Bacteria</taxon>
        <taxon>Pseudomonadati</taxon>
        <taxon>Pseudomonadota</taxon>
        <taxon>Alphaproteobacteria</taxon>
        <taxon>Rhodobacterales</taxon>
        <taxon>Paracoccaceae</taxon>
        <taxon>Histidinibacterium</taxon>
    </lineage>
</organism>
<dbReference type="InterPro" id="IPR006680">
    <property type="entry name" value="Amidohydro-rel"/>
</dbReference>
<dbReference type="PANTHER" id="PTHR21240:SF28">
    <property type="entry name" value="ISO-OROTATE DECARBOXYLASE (EUROFUNG)"/>
    <property type="match status" value="1"/>
</dbReference>
<keyword evidence="4" id="KW-1185">Reference proteome</keyword>
<dbReference type="Proteomes" id="UP000268016">
    <property type="component" value="Unassembled WGS sequence"/>
</dbReference>
<dbReference type="GO" id="GO:0005737">
    <property type="term" value="C:cytoplasm"/>
    <property type="evidence" value="ECO:0007669"/>
    <property type="project" value="TreeGrafter"/>
</dbReference>
<evidence type="ECO:0000313" key="3">
    <source>
        <dbReference type="EMBL" id="ROU02330.1"/>
    </source>
</evidence>
<gene>
    <name evidence="3" type="ORF">EAT49_08255</name>
</gene>
<protein>
    <submittedName>
        <fullName evidence="3">Amidohydrolase</fullName>
    </submittedName>
</protein>